<feature type="transmembrane region" description="Helical" evidence="1">
    <location>
        <begin position="244"/>
        <end position="269"/>
    </location>
</feature>
<dbReference type="InterPro" id="IPR010331">
    <property type="entry name" value="ExoD"/>
</dbReference>
<feature type="transmembrane region" description="Helical" evidence="1">
    <location>
        <begin position="201"/>
        <end position="224"/>
    </location>
</feature>
<keyword evidence="1" id="KW-0812">Transmembrane</keyword>
<keyword evidence="1" id="KW-0472">Membrane</keyword>
<comment type="caution">
    <text evidence="2">The sequence shown here is derived from an EMBL/GenBank/DDBJ whole genome shotgun (WGS) entry which is preliminary data.</text>
</comment>
<proteinExistence type="predicted"/>
<sequence length="291" mass="31760">MRFQRRLGCRDESHPVKRCLPSGSTGHFQVRTVHRIKRTSVECDPRLMGCLMLLSRHLQTEHSELRPAQSQMQTDQDSAQHVPLGQALEALLKTEDARGPSISEITGAVGEKGFGLVLMVLSLPSALPVPAPGYSTPFGIVIGLIALQMILGRQALWIPEKLKGVRIKPSLANRMLGTAAKFLKKIERLIRPRQRWIRSRAGQAGLACVILIMACLMMLPIPLTNTFPAMVIFLIGIGLSEEDGLLALGAFAVGLLAIALYAAVIYIFLTQGPEAVDGIKDWIKARLGMGD</sequence>
<dbReference type="EMBL" id="QHJQ01000006">
    <property type="protein sequence ID" value="PXA03954.1"/>
    <property type="molecule type" value="Genomic_DNA"/>
</dbReference>
<dbReference type="PANTHER" id="PTHR41795">
    <property type="entry name" value="EXOPOLYSACCHARIDE SYNTHESIS PROTEIN"/>
    <property type="match status" value="1"/>
</dbReference>
<accession>A0A317ZEQ1</accession>
<organism evidence="2 3">
    <name type="scientific">Coraliomargarita sinensis</name>
    <dbReference type="NCBI Taxonomy" id="2174842"/>
    <lineage>
        <taxon>Bacteria</taxon>
        <taxon>Pseudomonadati</taxon>
        <taxon>Verrucomicrobiota</taxon>
        <taxon>Opitutia</taxon>
        <taxon>Puniceicoccales</taxon>
        <taxon>Coraliomargaritaceae</taxon>
        <taxon>Coraliomargarita</taxon>
    </lineage>
</organism>
<evidence type="ECO:0008006" key="4">
    <source>
        <dbReference type="Google" id="ProtNLM"/>
    </source>
</evidence>
<dbReference type="InParanoid" id="A0A317ZEQ1"/>
<name>A0A317ZEQ1_9BACT</name>
<dbReference type="AlphaFoldDB" id="A0A317ZEQ1"/>
<keyword evidence="1" id="KW-1133">Transmembrane helix</keyword>
<dbReference type="PANTHER" id="PTHR41795:SF1">
    <property type="entry name" value="EXOPOLYSACCHARIDE SYNTHESIS PROTEIN"/>
    <property type="match status" value="1"/>
</dbReference>
<protein>
    <recommendedName>
        <fullName evidence="4">Exopolysaccharide biosynthesis protein</fullName>
    </recommendedName>
</protein>
<dbReference type="Proteomes" id="UP000247099">
    <property type="component" value="Unassembled WGS sequence"/>
</dbReference>
<keyword evidence="3" id="KW-1185">Reference proteome</keyword>
<dbReference type="Pfam" id="PF06055">
    <property type="entry name" value="ExoD"/>
    <property type="match status" value="1"/>
</dbReference>
<evidence type="ECO:0000313" key="2">
    <source>
        <dbReference type="EMBL" id="PXA03954.1"/>
    </source>
</evidence>
<evidence type="ECO:0000313" key="3">
    <source>
        <dbReference type="Proteomes" id="UP000247099"/>
    </source>
</evidence>
<gene>
    <name evidence="2" type="ORF">DDZ13_09965</name>
</gene>
<reference evidence="2 3" key="1">
    <citation type="submission" date="2018-05" db="EMBL/GenBank/DDBJ databases">
        <title>Coraliomargarita sinensis sp. nov., isolated from a marine solar saltern.</title>
        <authorList>
            <person name="Zhou L.Y."/>
        </authorList>
    </citation>
    <scope>NUCLEOTIDE SEQUENCE [LARGE SCALE GENOMIC DNA]</scope>
    <source>
        <strain evidence="2 3">WN38</strain>
    </source>
</reference>
<evidence type="ECO:0000256" key="1">
    <source>
        <dbReference type="SAM" id="Phobius"/>
    </source>
</evidence>